<dbReference type="EC" id="3.6.4.-" evidence="2"/>
<dbReference type="GO" id="GO:0003677">
    <property type="term" value="F:DNA binding"/>
    <property type="evidence" value="ECO:0007669"/>
    <property type="project" value="InterPro"/>
</dbReference>
<sequence>MKIVRVALAVPLPRLFDYFVPDDVSLQIGMRVLVPFGTQKRVAIVADFPTKSDCRG</sequence>
<evidence type="ECO:0000259" key="1">
    <source>
        <dbReference type="Pfam" id="PF17764"/>
    </source>
</evidence>
<name>A0A2X1PNH2_HAEIF</name>
<feature type="domain" description="Primosomal protein N' 3' DNA-binding" evidence="1">
    <location>
        <begin position="5"/>
        <end position="53"/>
    </location>
</feature>
<protein>
    <submittedName>
        <fullName evidence="2">Primosome factor n</fullName>
        <ecNumber evidence="2">3.6.4.-</ecNumber>
    </submittedName>
</protein>
<dbReference type="InterPro" id="IPR042115">
    <property type="entry name" value="PriA_3primeBD_sf"/>
</dbReference>
<dbReference type="InterPro" id="IPR041222">
    <property type="entry name" value="PriA_3primeBD"/>
</dbReference>
<dbReference type="Gene3D" id="3.40.1440.60">
    <property type="entry name" value="PriA, 3(prime) DNA-binding domain"/>
    <property type="match status" value="1"/>
</dbReference>
<dbReference type="GO" id="GO:0016787">
    <property type="term" value="F:hydrolase activity"/>
    <property type="evidence" value="ECO:0007669"/>
    <property type="project" value="UniProtKB-KW"/>
</dbReference>
<evidence type="ECO:0000313" key="3">
    <source>
        <dbReference type="Proteomes" id="UP000249936"/>
    </source>
</evidence>
<dbReference type="AlphaFoldDB" id="A0A2X1PNH2"/>
<dbReference type="EMBL" id="UASK01000005">
    <property type="protein sequence ID" value="SPX41860.1"/>
    <property type="molecule type" value="Genomic_DNA"/>
</dbReference>
<evidence type="ECO:0000313" key="2">
    <source>
        <dbReference type="EMBL" id="SPX41860.1"/>
    </source>
</evidence>
<reference evidence="2 3" key="1">
    <citation type="submission" date="2018-06" db="EMBL/GenBank/DDBJ databases">
        <authorList>
            <consortium name="Pathogen Informatics"/>
            <person name="Doyle S."/>
        </authorList>
    </citation>
    <scope>NUCLEOTIDE SEQUENCE [LARGE SCALE GENOMIC DNA]</scope>
    <source>
        <strain evidence="2 3">NCTC11872</strain>
    </source>
</reference>
<proteinExistence type="predicted"/>
<gene>
    <name evidence="2" type="primary">priA_1</name>
    <name evidence="2" type="ORF">NCTC11872_01476</name>
</gene>
<accession>A0A2X1PNH2</accession>
<dbReference type="Proteomes" id="UP000249936">
    <property type="component" value="Unassembled WGS sequence"/>
</dbReference>
<dbReference type="Pfam" id="PF17764">
    <property type="entry name" value="PriA_3primeBD"/>
    <property type="match status" value="1"/>
</dbReference>
<organism evidence="2 3">
    <name type="scientific">Haemophilus influenzae</name>
    <dbReference type="NCBI Taxonomy" id="727"/>
    <lineage>
        <taxon>Bacteria</taxon>
        <taxon>Pseudomonadati</taxon>
        <taxon>Pseudomonadota</taxon>
        <taxon>Gammaproteobacteria</taxon>
        <taxon>Pasteurellales</taxon>
        <taxon>Pasteurellaceae</taxon>
        <taxon>Haemophilus</taxon>
    </lineage>
</organism>
<keyword evidence="2" id="KW-0378">Hydrolase</keyword>